<name>A0ABQ5Z302_9SPHN</name>
<dbReference type="Proteomes" id="UP001156703">
    <property type="component" value="Unassembled WGS sequence"/>
</dbReference>
<organism evidence="1 2">
    <name type="scientific">Sphingomonas astaxanthinifaciens DSM 22298</name>
    <dbReference type="NCBI Taxonomy" id="1123267"/>
    <lineage>
        <taxon>Bacteria</taxon>
        <taxon>Pseudomonadati</taxon>
        <taxon>Pseudomonadota</taxon>
        <taxon>Alphaproteobacteria</taxon>
        <taxon>Sphingomonadales</taxon>
        <taxon>Sphingomonadaceae</taxon>
        <taxon>Sphingomonas</taxon>
    </lineage>
</organism>
<evidence type="ECO:0000313" key="2">
    <source>
        <dbReference type="Proteomes" id="UP001156703"/>
    </source>
</evidence>
<protein>
    <submittedName>
        <fullName evidence="1">Uncharacterized protein</fullName>
    </submittedName>
</protein>
<sequence length="97" mass="9664">MVELGKHLSPAAALRSDELGAVLASLGPNGDSGSRLAAVVALLTGNGSAAGPRGGAFADARPNVTEAFTSGLHNCLRGAPVNNAQQDASKIGLRKQC</sequence>
<gene>
    <name evidence="1" type="ORF">GCM10007925_08660</name>
</gene>
<comment type="caution">
    <text evidence="1">The sequence shown here is derived from an EMBL/GenBank/DDBJ whole genome shotgun (WGS) entry which is preliminary data.</text>
</comment>
<evidence type="ECO:0000313" key="1">
    <source>
        <dbReference type="EMBL" id="GLR47155.1"/>
    </source>
</evidence>
<accession>A0ABQ5Z302</accession>
<keyword evidence="2" id="KW-1185">Reference proteome</keyword>
<reference evidence="2" key="1">
    <citation type="journal article" date="2019" name="Int. J. Syst. Evol. Microbiol.">
        <title>The Global Catalogue of Microorganisms (GCM) 10K type strain sequencing project: providing services to taxonomists for standard genome sequencing and annotation.</title>
        <authorList>
            <consortium name="The Broad Institute Genomics Platform"/>
            <consortium name="The Broad Institute Genome Sequencing Center for Infectious Disease"/>
            <person name="Wu L."/>
            <person name="Ma J."/>
        </authorList>
    </citation>
    <scope>NUCLEOTIDE SEQUENCE [LARGE SCALE GENOMIC DNA]</scope>
    <source>
        <strain evidence="2">NBRC 102146</strain>
    </source>
</reference>
<proteinExistence type="predicted"/>
<dbReference type="EMBL" id="BSOO01000006">
    <property type="protein sequence ID" value="GLR47155.1"/>
    <property type="molecule type" value="Genomic_DNA"/>
</dbReference>